<gene>
    <name evidence="2" type="ORF">J2S74_004750</name>
</gene>
<dbReference type="NCBIfam" id="TIGR00109">
    <property type="entry name" value="hemH"/>
    <property type="match status" value="1"/>
</dbReference>
<comment type="similarity">
    <text evidence="1">Belongs to the ferrochelatase family.</text>
</comment>
<comment type="caution">
    <text evidence="2">The sequence shown here is derived from an EMBL/GenBank/DDBJ whole genome shotgun (WGS) entry which is preliminary data.</text>
</comment>
<evidence type="ECO:0000313" key="3">
    <source>
        <dbReference type="Proteomes" id="UP001230005"/>
    </source>
</evidence>
<dbReference type="Proteomes" id="UP001230005">
    <property type="component" value="Unassembled WGS sequence"/>
</dbReference>
<accession>A0ABU0A2R0</accession>
<dbReference type="SUPFAM" id="SSF53800">
    <property type="entry name" value="Chelatase"/>
    <property type="match status" value="1"/>
</dbReference>
<dbReference type="Pfam" id="PF00762">
    <property type="entry name" value="Ferrochelatase"/>
    <property type="match status" value="1"/>
</dbReference>
<sequence>MKVMIGVIIFAYGAPGSLDNLKEYYTHIRHGNAPSEEEMAAVKEQYRNIGTTDLLGSITERQAEALTHSLQPYFEEEVKVYTAFKHTAPFVEDTVLQMVNEGVSQVITFPIKPLYSKTGTGLYQIKVRKALAKLGSTIPVLDVDHWHLHDEFVSVMAKRVKTAVKWLPSHIRNETTVIFTAHSQPGKPETYKEYSEEFTELGKSIANQLQLKNWRIAYRSAGSHEDLWSGPDVKDVIQEEGKKGIKGVVACDLLSVTSNIEVLYDIGYDCQLLCKRMGIEFIRTEIPNDSYDFIMALTTIVKERVILNKLTEEYQFNKLKPSSK</sequence>
<keyword evidence="2" id="KW-0456">Lyase</keyword>
<organism evidence="2 3">
    <name type="scientific">Evansella vedderi</name>
    <dbReference type="NCBI Taxonomy" id="38282"/>
    <lineage>
        <taxon>Bacteria</taxon>
        <taxon>Bacillati</taxon>
        <taxon>Bacillota</taxon>
        <taxon>Bacilli</taxon>
        <taxon>Bacillales</taxon>
        <taxon>Bacillaceae</taxon>
        <taxon>Evansella</taxon>
    </lineage>
</organism>
<evidence type="ECO:0000256" key="1">
    <source>
        <dbReference type="RuleBase" id="RU004185"/>
    </source>
</evidence>
<dbReference type="EMBL" id="JAUSUG010000025">
    <property type="protein sequence ID" value="MDQ0257292.1"/>
    <property type="molecule type" value="Genomic_DNA"/>
</dbReference>
<reference evidence="2 3" key="1">
    <citation type="submission" date="2023-07" db="EMBL/GenBank/DDBJ databases">
        <title>Genomic Encyclopedia of Type Strains, Phase IV (KMG-IV): sequencing the most valuable type-strain genomes for metagenomic binning, comparative biology and taxonomic classification.</title>
        <authorList>
            <person name="Goeker M."/>
        </authorList>
    </citation>
    <scope>NUCLEOTIDE SEQUENCE [LARGE SCALE GENOMIC DNA]</scope>
    <source>
        <strain evidence="2 3">DSM 9768</strain>
    </source>
</reference>
<protein>
    <submittedName>
        <fullName evidence="2">Ferrochelatase</fullName>
        <ecNumber evidence="2">4.98.1.1</ecNumber>
    </submittedName>
</protein>
<evidence type="ECO:0000313" key="2">
    <source>
        <dbReference type="EMBL" id="MDQ0257292.1"/>
    </source>
</evidence>
<dbReference type="InterPro" id="IPR001015">
    <property type="entry name" value="Ferrochelatase"/>
</dbReference>
<dbReference type="GO" id="GO:0004325">
    <property type="term" value="F:ferrochelatase activity"/>
    <property type="evidence" value="ECO:0007669"/>
    <property type="project" value="UniProtKB-EC"/>
</dbReference>
<keyword evidence="3" id="KW-1185">Reference proteome</keyword>
<dbReference type="Gene3D" id="3.40.50.1400">
    <property type="match status" value="2"/>
</dbReference>
<proteinExistence type="inferred from homology"/>
<dbReference type="PANTHER" id="PTHR11108:SF1">
    <property type="entry name" value="FERROCHELATASE, MITOCHONDRIAL"/>
    <property type="match status" value="1"/>
</dbReference>
<dbReference type="EC" id="4.98.1.1" evidence="2"/>
<dbReference type="PANTHER" id="PTHR11108">
    <property type="entry name" value="FERROCHELATASE"/>
    <property type="match status" value="1"/>
</dbReference>
<name>A0ABU0A2R0_9BACI</name>